<name>A0ACB8U9M2_9APHY</name>
<evidence type="ECO:0000313" key="1">
    <source>
        <dbReference type="EMBL" id="KAI0090935.1"/>
    </source>
</evidence>
<protein>
    <submittedName>
        <fullName evidence="1">Fungal-specific transcription factor domain-containing protein</fullName>
    </submittedName>
</protein>
<sequence length="870" mass="97754">MSSQEEDSVHTQENAAFKKRKGPACDKCRSKKVRCNGRPGERCNNCIAGNHECTFLTNAKKRYPDLARIEELENQLANMKKLLNKLHPGVDFTAALNGYVDNNSLWMVDPKDPKLSNTTEKSIPLPPPRPTLIKPELESEDLDPSDEDVAHPSPLERSFKAMSIQTGPPRFLGKSSRFYFFKKAYELKYEAAGREPPNLRDRDFVIPWKKNCSELYVSQPWIIPILQIHESPQYHFPEPELLKSLVKCFFDQTIKFMPLLHRPTFEKQINAGLHFTDEGFATVMMLVCSLGSRFSDDPRVLQDNTDSWYSAGWKWFAQVQNSRKLINVRPPRLYDLQICALAGLYLHQSVLSQAAWGIIGHGLRIAQEMGAHRQKRYAKNLTVEGELMKRAFWVLMALDGALCSSFGRTCVLQDEDYDVDYPMECDDEYWENAEGKAVFEQPAGKPSKTSFFRYFLRLKQIHMFALRTVYAINRTKVALGRAGPQWEQDIVSEIDSALNAWIDSVPEHLRWDPHRENLIFFDQSVFLWTAYYNLQINIHRAFIQGKQSPMSYTSVAICTNAARSCIHILETQSNRTNSSVLSMPTANSLFTSAVVLLLNMWGSKRHANQEKDMEEVRKVLKMLKVMQKRWHAASRYTEVLNDLANVGDIPIPPTPVTTINKRPRSPDSSPSPLPVLDGAETIQESRPLASSRRFQAYQQAQSPATSSSSRSNSTHPPSLEQPPPPILDSFPPLSSHSGAWPSSCTISPLNNDPFPLSPFTAMSAPADVAYKPQPFPPLDQNSPPLPNFSPTGFSSNSILGDFSGPSGAYASSAHSSQPFGTTGAHTSGILDGDTLAMWSFAPSGFEWDEWGTYATNMTEMAGNGMNPSHM</sequence>
<dbReference type="Proteomes" id="UP001055072">
    <property type="component" value="Unassembled WGS sequence"/>
</dbReference>
<evidence type="ECO:0000313" key="2">
    <source>
        <dbReference type="Proteomes" id="UP001055072"/>
    </source>
</evidence>
<organism evidence="1 2">
    <name type="scientific">Irpex rosettiformis</name>
    <dbReference type="NCBI Taxonomy" id="378272"/>
    <lineage>
        <taxon>Eukaryota</taxon>
        <taxon>Fungi</taxon>
        <taxon>Dikarya</taxon>
        <taxon>Basidiomycota</taxon>
        <taxon>Agaricomycotina</taxon>
        <taxon>Agaricomycetes</taxon>
        <taxon>Polyporales</taxon>
        <taxon>Irpicaceae</taxon>
        <taxon>Irpex</taxon>
    </lineage>
</organism>
<gene>
    <name evidence="1" type="ORF">BDY19DRAFT_932471</name>
</gene>
<dbReference type="EMBL" id="MU274906">
    <property type="protein sequence ID" value="KAI0090935.1"/>
    <property type="molecule type" value="Genomic_DNA"/>
</dbReference>
<comment type="caution">
    <text evidence="1">The sequence shown here is derived from an EMBL/GenBank/DDBJ whole genome shotgun (WGS) entry which is preliminary data.</text>
</comment>
<keyword evidence="2" id="KW-1185">Reference proteome</keyword>
<accession>A0ACB8U9M2</accession>
<reference evidence="1" key="1">
    <citation type="journal article" date="2021" name="Environ. Microbiol.">
        <title>Gene family expansions and transcriptome signatures uncover fungal adaptations to wood decay.</title>
        <authorList>
            <person name="Hage H."/>
            <person name="Miyauchi S."/>
            <person name="Viragh M."/>
            <person name="Drula E."/>
            <person name="Min B."/>
            <person name="Chaduli D."/>
            <person name="Navarro D."/>
            <person name="Favel A."/>
            <person name="Norest M."/>
            <person name="Lesage-Meessen L."/>
            <person name="Balint B."/>
            <person name="Merenyi Z."/>
            <person name="de Eugenio L."/>
            <person name="Morin E."/>
            <person name="Martinez A.T."/>
            <person name="Baldrian P."/>
            <person name="Stursova M."/>
            <person name="Martinez M.J."/>
            <person name="Novotny C."/>
            <person name="Magnuson J.K."/>
            <person name="Spatafora J.W."/>
            <person name="Maurice S."/>
            <person name="Pangilinan J."/>
            <person name="Andreopoulos W."/>
            <person name="LaButti K."/>
            <person name="Hundley H."/>
            <person name="Na H."/>
            <person name="Kuo A."/>
            <person name="Barry K."/>
            <person name="Lipzen A."/>
            <person name="Henrissat B."/>
            <person name="Riley R."/>
            <person name="Ahrendt S."/>
            <person name="Nagy L.G."/>
            <person name="Grigoriev I.V."/>
            <person name="Martin F."/>
            <person name="Rosso M.N."/>
        </authorList>
    </citation>
    <scope>NUCLEOTIDE SEQUENCE</scope>
    <source>
        <strain evidence="1">CBS 384.51</strain>
    </source>
</reference>
<proteinExistence type="predicted"/>